<sequence>MKVKIYAIFDAKVGAYSQPFFSLSDGAAVRMFTDTVNGPVDLKTGMKNSVAAHPEDYRLDRIGVFDDENGTLVSDTSCLIQAAECVQKAE</sequence>
<dbReference type="EMBL" id="OM869522">
    <property type="protein sequence ID" value="UPW40945.1"/>
    <property type="molecule type" value="Genomic_DNA"/>
</dbReference>
<reference evidence="1" key="1">
    <citation type="submission" date="2022-02" db="EMBL/GenBank/DDBJ databases">
        <title>Towards deciphering the DNA virus diversity associated with rodent species in the families Cricetidae and Heteromyidae.</title>
        <authorList>
            <person name="Lund M."/>
            <person name="Larsen B.B."/>
            <person name="Gryseels S."/>
            <person name="Kraberger S."/>
            <person name="Rowsey D.M."/>
            <person name="Steger L."/>
            <person name="Yule K.M."/>
            <person name="Upham N.S."/>
            <person name="Worobey M."/>
            <person name="Van Doorslaer K."/>
            <person name="Varsani A."/>
        </authorList>
    </citation>
    <scope>NUCLEOTIDE SEQUENCE</scope>
    <source>
        <strain evidence="1">UA08Rod_6051</strain>
    </source>
</reference>
<organism evidence="1">
    <name type="scientific">Sigmofec virus UA08Rod_6051</name>
    <dbReference type="NCBI Taxonomy" id="2929449"/>
    <lineage>
        <taxon>Viruses</taxon>
        <taxon>Monodnaviria</taxon>
        <taxon>Sangervirae</taxon>
        <taxon>Phixviricota</taxon>
        <taxon>Malgrandaviricetes</taxon>
        <taxon>Petitvirales</taxon>
        <taxon>Microviridae</taxon>
    </lineage>
</organism>
<accession>A0A976N1B5</accession>
<evidence type="ECO:0000313" key="1">
    <source>
        <dbReference type="EMBL" id="UPW40945.1"/>
    </source>
</evidence>
<protein>
    <submittedName>
        <fullName evidence="1">Nonstructural protein</fullName>
    </submittedName>
</protein>
<dbReference type="InterPro" id="IPR046781">
    <property type="entry name" value="Phage_ORF5"/>
</dbReference>
<dbReference type="Pfam" id="PF20577">
    <property type="entry name" value="Phage_ORF5"/>
    <property type="match status" value="1"/>
</dbReference>
<name>A0A976N1B5_9VIRU</name>
<proteinExistence type="predicted"/>